<dbReference type="EMBL" id="JAYMYQ010000023">
    <property type="protein sequence ID" value="KAK7298886.1"/>
    <property type="molecule type" value="Genomic_DNA"/>
</dbReference>
<keyword evidence="3" id="KW-1185">Reference proteome</keyword>
<proteinExistence type="predicted"/>
<evidence type="ECO:0000313" key="1">
    <source>
        <dbReference type="EMBL" id="KAK7298886.1"/>
    </source>
</evidence>
<dbReference type="AlphaFoldDB" id="A0AAN9PI19"/>
<reference evidence="2 3" key="1">
    <citation type="submission" date="2024-01" db="EMBL/GenBank/DDBJ databases">
        <title>The genomes of 5 underutilized Papilionoideae crops provide insights into root nodulation and disease resistanc.</title>
        <authorList>
            <person name="Jiang F."/>
        </authorList>
    </citation>
    <scope>NUCLEOTIDE SEQUENCE [LARGE SCALE GENOMIC DNA]</scope>
    <source>
        <strain evidence="2">LVBAO_FW01</strain>
        <tissue evidence="2">Leaves</tissue>
    </source>
</reference>
<sequence>MVGVHAVRQPFPVTFLGVGSIRDEAIEYGPFALTLTFFGLPCEPVFKTLYSSGKFSESRKVVSKWLWGSQGIRITDWNGIEGDHGELCKADKPVLSIVPVGRKSSLSLREFGKANGSKHSFEAKEAKQ</sequence>
<evidence type="ECO:0000313" key="2">
    <source>
        <dbReference type="EMBL" id="KAK7298998.1"/>
    </source>
</evidence>
<protein>
    <submittedName>
        <fullName evidence="2">Uncharacterized protein</fullName>
    </submittedName>
</protein>
<gene>
    <name evidence="1" type="ORF">VNO77_46205</name>
    <name evidence="2" type="ORF">VNO77_46322</name>
</gene>
<name>A0AAN9PI19_CANGL</name>
<comment type="caution">
    <text evidence="2">The sequence shown here is derived from an EMBL/GenBank/DDBJ whole genome shotgun (WGS) entry which is preliminary data.</text>
</comment>
<organism evidence="2 3">
    <name type="scientific">Canavalia gladiata</name>
    <name type="common">Sword bean</name>
    <name type="synonym">Dolichos gladiatus</name>
    <dbReference type="NCBI Taxonomy" id="3824"/>
    <lineage>
        <taxon>Eukaryota</taxon>
        <taxon>Viridiplantae</taxon>
        <taxon>Streptophyta</taxon>
        <taxon>Embryophyta</taxon>
        <taxon>Tracheophyta</taxon>
        <taxon>Spermatophyta</taxon>
        <taxon>Magnoliopsida</taxon>
        <taxon>eudicotyledons</taxon>
        <taxon>Gunneridae</taxon>
        <taxon>Pentapetalae</taxon>
        <taxon>rosids</taxon>
        <taxon>fabids</taxon>
        <taxon>Fabales</taxon>
        <taxon>Fabaceae</taxon>
        <taxon>Papilionoideae</taxon>
        <taxon>50 kb inversion clade</taxon>
        <taxon>NPAAA clade</taxon>
        <taxon>indigoferoid/millettioid clade</taxon>
        <taxon>Phaseoleae</taxon>
        <taxon>Canavalia</taxon>
    </lineage>
</organism>
<dbReference type="EMBL" id="JAYMYQ010000023">
    <property type="protein sequence ID" value="KAK7298998.1"/>
    <property type="molecule type" value="Genomic_DNA"/>
</dbReference>
<evidence type="ECO:0000313" key="3">
    <source>
        <dbReference type="Proteomes" id="UP001367508"/>
    </source>
</evidence>
<dbReference type="Proteomes" id="UP001367508">
    <property type="component" value="Unassembled WGS sequence"/>
</dbReference>
<accession>A0AAN9PI19</accession>